<proteinExistence type="inferred from homology"/>
<dbReference type="RefSeq" id="WP_049954723.1">
    <property type="nucleotide sequence ID" value="NZ_CP007057.1"/>
</dbReference>
<dbReference type="Pfam" id="PF08327">
    <property type="entry name" value="AHSA1"/>
    <property type="match status" value="1"/>
</dbReference>
<dbReference type="Proteomes" id="UP000019024">
    <property type="component" value="Plasmid unnamed2"/>
</dbReference>
<dbReference type="OrthoDB" id="165863at2157"/>
<name>W0JX65_9EURY</name>
<organism evidence="4 5">
    <name type="scientific">Halostagnicola larsenii XH-48</name>
    <dbReference type="NCBI Taxonomy" id="797299"/>
    <lineage>
        <taxon>Archaea</taxon>
        <taxon>Methanobacteriati</taxon>
        <taxon>Methanobacteriota</taxon>
        <taxon>Stenosarchaea group</taxon>
        <taxon>Halobacteria</taxon>
        <taxon>Halobacteriales</taxon>
        <taxon>Natrialbaceae</taxon>
        <taxon>Halostagnicola</taxon>
    </lineage>
</organism>
<keyword evidence="4" id="KW-0614">Plasmid</keyword>
<evidence type="ECO:0000313" key="4">
    <source>
        <dbReference type="EMBL" id="AHG01877.1"/>
    </source>
</evidence>
<dbReference type="SUPFAM" id="SSF55961">
    <property type="entry name" value="Bet v1-like"/>
    <property type="match status" value="1"/>
</dbReference>
<dbReference type="AlphaFoldDB" id="W0JX65"/>
<feature type="region of interest" description="Disordered" evidence="2">
    <location>
        <begin position="1"/>
        <end position="23"/>
    </location>
</feature>
<dbReference type="HOGENOM" id="CLU_108923_8_0_2"/>
<evidence type="ECO:0000259" key="3">
    <source>
        <dbReference type="Pfam" id="PF08327"/>
    </source>
</evidence>
<evidence type="ECO:0000313" key="5">
    <source>
        <dbReference type="Proteomes" id="UP000019024"/>
    </source>
</evidence>
<dbReference type="Gene3D" id="3.30.530.20">
    <property type="match status" value="1"/>
</dbReference>
<dbReference type="PATRIC" id="fig|797299.3.peg.3588"/>
<evidence type="ECO:0000256" key="1">
    <source>
        <dbReference type="ARBA" id="ARBA00006817"/>
    </source>
</evidence>
<keyword evidence="5" id="KW-1185">Reference proteome</keyword>
<dbReference type="GeneID" id="25147241"/>
<evidence type="ECO:0000256" key="2">
    <source>
        <dbReference type="SAM" id="MobiDB-lite"/>
    </source>
</evidence>
<dbReference type="InterPro" id="IPR013538">
    <property type="entry name" value="ASHA1/2-like_C"/>
</dbReference>
<reference evidence="4 5" key="1">
    <citation type="submission" date="2014-01" db="EMBL/GenBank/DDBJ databases">
        <authorList>
            <consortium name="DOE Joint Genome Institute"/>
            <person name="Anderson I."/>
            <person name="Huntemann M."/>
            <person name="Han J."/>
            <person name="Chen A."/>
            <person name="Kyrpides N."/>
            <person name="Mavromatis K."/>
            <person name="Markowitz V."/>
            <person name="Palaniappan K."/>
            <person name="Ivanova N."/>
            <person name="Schaumberg A."/>
            <person name="Pati A."/>
            <person name="Liolios K."/>
            <person name="Nordberg H.P."/>
            <person name="Cantor M.N."/>
            <person name="Hua S.X."/>
            <person name="Woyke T."/>
        </authorList>
    </citation>
    <scope>NUCLEOTIDE SEQUENCE [LARGE SCALE GENOMIC DNA]</scope>
    <source>
        <strain evidence="4 5">XH-48</strain>
        <plasmid evidence="5">2</plasmid>
    </source>
</reference>
<geneLocation type="plasmid" evidence="4">
    <name>unnamed</name>
</geneLocation>
<gene>
    <name evidence="4" type="ORF">HALLA_00870</name>
</gene>
<protein>
    <recommendedName>
        <fullName evidence="3">Activator of Hsp90 ATPase homologue 1/2-like C-terminal domain-containing protein</fullName>
    </recommendedName>
</protein>
<feature type="domain" description="Activator of Hsp90 ATPase homologue 1/2-like C-terminal" evidence="3">
    <location>
        <begin position="30"/>
        <end position="160"/>
    </location>
</feature>
<sequence length="164" mass="17856">MTNNPNEGNAPTTENAVDGGQSITVNRVIKAPPERVYEAFLNPADMAVWAPPEGFRADVQEVEGEEGGSFRIENVGEAEGMDQYSHTFEGTYRKLERGEKIVWIEETGEGDNHSTVTVTLDSVPDGTEVTLRLEGIPEDVDIEEYGVAGAWEDSLEKLAGQVEG</sequence>
<comment type="similarity">
    <text evidence="1">Belongs to the AHA1 family.</text>
</comment>
<dbReference type="eggNOG" id="arCOG05261">
    <property type="taxonomic scope" value="Archaea"/>
</dbReference>
<dbReference type="EMBL" id="CP007057">
    <property type="protein sequence ID" value="AHG01877.1"/>
    <property type="molecule type" value="Genomic_DNA"/>
</dbReference>
<accession>W0JX65</accession>
<dbReference type="KEGG" id="hlr:HALLA_00870"/>
<dbReference type="InterPro" id="IPR023393">
    <property type="entry name" value="START-like_dom_sf"/>
</dbReference>